<keyword evidence="7 8" id="KW-0472">Membrane</keyword>
<feature type="transmembrane region" description="Helical" evidence="8">
    <location>
        <begin position="419"/>
        <end position="438"/>
    </location>
</feature>
<dbReference type="InterPro" id="IPR018227">
    <property type="entry name" value="Amino_acid_transport_2"/>
</dbReference>
<feature type="transmembrane region" description="Helical" evidence="8">
    <location>
        <begin position="394"/>
        <end position="413"/>
    </location>
</feature>
<evidence type="ECO:0000313" key="10">
    <source>
        <dbReference type="Proteomes" id="UP000327439"/>
    </source>
</evidence>
<keyword evidence="4" id="KW-0997">Cell inner membrane</keyword>
<feature type="transmembrane region" description="Helical" evidence="8">
    <location>
        <begin position="268"/>
        <end position="290"/>
    </location>
</feature>
<dbReference type="Pfam" id="PF03222">
    <property type="entry name" value="Trp_Tyr_perm"/>
    <property type="match status" value="1"/>
</dbReference>
<evidence type="ECO:0000256" key="7">
    <source>
        <dbReference type="ARBA" id="ARBA00023136"/>
    </source>
</evidence>
<protein>
    <recommendedName>
        <fullName evidence="11">Amino acid transporter transmembrane domain-containing protein</fullName>
    </recommendedName>
</protein>
<name>A0A5J5Q1P9_GOSBA</name>
<evidence type="ECO:0000256" key="6">
    <source>
        <dbReference type="ARBA" id="ARBA00022989"/>
    </source>
</evidence>
<evidence type="ECO:0000256" key="2">
    <source>
        <dbReference type="ARBA" id="ARBA00022448"/>
    </source>
</evidence>
<feature type="transmembrane region" description="Helical" evidence="8">
    <location>
        <begin position="236"/>
        <end position="256"/>
    </location>
</feature>
<accession>A0A5J5Q1P9</accession>
<dbReference type="OrthoDB" id="204942at2759"/>
<evidence type="ECO:0000256" key="1">
    <source>
        <dbReference type="ARBA" id="ARBA00004429"/>
    </source>
</evidence>
<sequence>MSISMTIRLQTPTSLISLARPRLLLHTHNLLCPKSLLRNRLHHHSHHQLPTPFKTFKCSSQRQSSDNQPQEYEFERLFSNLNQATLKREPGSLSSAIFLVAGTTVGAGILAIPAVTQDSGFLASAVACILCWVFMVATGLLIAEVNVNTMCELGSGGVSLVSMARRTLGPVGVQIACWSYIFIHYALLVAYLARSSDILTNYLGLPLWESATLFSLVFGGICYFGSQRFIGAVNGVLVFGIIASFIILVAVASGGLEWDALLKANFEAVPMSIPIIALSFVYQNVVPVLCTNLEGNMSKVRTAIVVGTAIPLGLFLVWDAVILGSISSLGMGSDQMVDPLQQLRASNSGVVGPIIEVFSLLAIATSYIGFVLGLSDFLADLLKLPAGENRPQPYLLTLIPPIGLALLDPEIFFKALDFAGTYGVLVLFGILPAAMSWSDRYSTPSTSVKLPELVPGGRLTLTLVMLCSGGVIVTEILESLGHP</sequence>
<feature type="transmembrane region" description="Helical" evidence="8">
    <location>
        <begin position="171"/>
        <end position="193"/>
    </location>
</feature>
<dbReference type="Proteomes" id="UP000327439">
    <property type="component" value="Chromosome D09"/>
</dbReference>
<evidence type="ECO:0000256" key="5">
    <source>
        <dbReference type="ARBA" id="ARBA00022692"/>
    </source>
</evidence>
<evidence type="ECO:0000313" key="9">
    <source>
        <dbReference type="EMBL" id="KAB2012876.1"/>
    </source>
</evidence>
<dbReference type="AlphaFoldDB" id="A0A5J5Q1P9"/>
<dbReference type="GO" id="GO:0005886">
    <property type="term" value="C:plasma membrane"/>
    <property type="evidence" value="ECO:0007669"/>
    <property type="project" value="UniProtKB-SubCell"/>
</dbReference>
<feature type="transmembrane region" description="Helical" evidence="8">
    <location>
        <begin position="96"/>
        <end position="115"/>
    </location>
</feature>
<keyword evidence="10" id="KW-1185">Reference proteome</keyword>
<organism evidence="9 10">
    <name type="scientific">Gossypium barbadense</name>
    <name type="common">Sea Island cotton</name>
    <name type="synonym">Hibiscus barbadensis</name>
    <dbReference type="NCBI Taxonomy" id="3634"/>
    <lineage>
        <taxon>Eukaryota</taxon>
        <taxon>Viridiplantae</taxon>
        <taxon>Streptophyta</taxon>
        <taxon>Embryophyta</taxon>
        <taxon>Tracheophyta</taxon>
        <taxon>Spermatophyta</taxon>
        <taxon>Magnoliopsida</taxon>
        <taxon>eudicotyledons</taxon>
        <taxon>Gunneridae</taxon>
        <taxon>Pentapetalae</taxon>
        <taxon>rosids</taxon>
        <taxon>malvids</taxon>
        <taxon>Malvales</taxon>
        <taxon>Malvaceae</taxon>
        <taxon>Malvoideae</taxon>
        <taxon>Gossypium</taxon>
    </lineage>
</organism>
<dbReference type="Gene3D" id="1.20.1740.10">
    <property type="entry name" value="Amino acid/polyamine transporter I"/>
    <property type="match status" value="1"/>
</dbReference>
<dbReference type="EMBL" id="CM018223">
    <property type="protein sequence ID" value="KAB2012876.1"/>
    <property type="molecule type" value="Genomic_DNA"/>
</dbReference>
<feature type="transmembrane region" description="Helical" evidence="8">
    <location>
        <begin position="350"/>
        <end position="374"/>
    </location>
</feature>
<evidence type="ECO:0000256" key="3">
    <source>
        <dbReference type="ARBA" id="ARBA00022475"/>
    </source>
</evidence>
<keyword evidence="6 8" id="KW-1133">Transmembrane helix</keyword>
<comment type="subcellular location">
    <subcellularLocation>
        <location evidence="1">Cell inner membrane</location>
        <topology evidence="1">Multi-pass membrane protein</topology>
    </subcellularLocation>
</comment>
<evidence type="ECO:0000256" key="8">
    <source>
        <dbReference type="SAM" id="Phobius"/>
    </source>
</evidence>
<dbReference type="PANTHER" id="PTHR32195:SF26">
    <property type="entry name" value="TRYPTOPHAN OR TYROSINE TRANSPORTER PROTEIN"/>
    <property type="match status" value="1"/>
</dbReference>
<evidence type="ECO:0008006" key="11">
    <source>
        <dbReference type="Google" id="ProtNLM"/>
    </source>
</evidence>
<dbReference type="PANTHER" id="PTHR32195">
    <property type="entry name" value="OS07G0662800 PROTEIN"/>
    <property type="match status" value="1"/>
</dbReference>
<keyword evidence="3" id="KW-1003">Cell membrane</keyword>
<gene>
    <name evidence="9" type="ORF">ES319_D09G120200v1</name>
</gene>
<feature type="transmembrane region" description="Helical" evidence="8">
    <location>
        <begin position="302"/>
        <end position="330"/>
    </location>
</feature>
<keyword evidence="5 8" id="KW-0812">Transmembrane</keyword>
<keyword evidence="2" id="KW-0813">Transport</keyword>
<proteinExistence type="predicted"/>
<reference evidence="10" key="1">
    <citation type="journal article" date="2020" name="Nat. Genet.">
        <title>Genomic diversifications of five Gossypium allopolyploid species and their impact on cotton improvement.</title>
        <authorList>
            <person name="Chen Z.J."/>
            <person name="Sreedasyam A."/>
            <person name="Ando A."/>
            <person name="Song Q."/>
            <person name="De Santiago L.M."/>
            <person name="Hulse-Kemp A.M."/>
            <person name="Ding M."/>
            <person name="Ye W."/>
            <person name="Kirkbride R.C."/>
            <person name="Jenkins J."/>
            <person name="Plott C."/>
            <person name="Lovell J."/>
            <person name="Lin Y.M."/>
            <person name="Vaughn R."/>
            <person name="Liu B."/>
            <person name="Simpson S."/>
            <person name="Scheffler B.E."/>
            <person name="Wen L."/>
            <person name="Saski C.A."/>
            <person name="Grover C.E."/>
            <person name="Hu G."/>
            <person name="Conover J.L."/>
            <person name="Carlson J.W."/>
            <person name="Shu S."/>
            <person name="Boston L.B."/>
            <person name="Williams M."/>
            <person name="Peterson D.G."/>
            <person name="McGee K."/>
            <person name="Jones D.C."/>
            <person name="Wendel J.F."/>
            <person name="Stelly D.M."/>
            <person name="Grimwood J."/>
            <person name="Schmutz J."/>
        </authorList>
    </citation>
    <scope>NUCLEOTIDE SEQUENCE [LARGE SCALE GENOMIC DNA]</scope>
    <source>
        <strain evidence="10">cv. 3-79</strain>
    </source>
</reference>
<evidence type="ECO:0000256" key="4">
    <source>
        <dbReference type="ARBA" id="ARBA00022519"/>
    </source>
</evidence>
<dbReference type="GO" id="GO:0003333">
    <property type="term" value="P:amino acid transmembrane transport"/>
    <property type="evidence" value="ECO:0007669"/>
    <property type="project" value="InterPro"/>
</dbReference>
<feature type="transmembrane region" description="Helical" evidence="8">
    <location>
        <begin position="205"/>
        <end position="224"/>
    </location>
</feature>
<feature type="transmembrane region" description="Helical" evidence="8">
    <location>
        <begin position="121"/>
        <end position="143"/>
    </location>
</feature>